<comment type="caution">
    <text evidence="1">The sequence shown here is derived from an EMBL/GenBank/DDBJ whole genome shotgun (WGS) entry which is preliminary data.</text>
</comment>
<evidence type="ECO:0000313" key="2">
    <source>
        <dbReference type="Proteomes" id="UP001574169"/>
    </source>
</evidence>
<reference evidence="1 2" key="1">
    <citation type="submission" date="2024-04" db="EMBL/GenBank/DDBJ databases">
        <title>New Clade of Flavobacterium.</title>
        <authorList>
            <person name="Matos L."/>
            <person name="Proenca D.N."/>
            <person name="Fransisco R.M."/>
            <person name="Chung A.P."/>
            <person name="Maccario L."/>
            <person name="Sorensen S.J."/>
            <person name="Morais P.V."/>
        </authorList>
    </citation>
    <scope>NUCLEOTIDE SEQUENCE [LARGE SCALE GENOMIC DNA]</scope>
    <source>
        <strain evidence="1 2">FZUC8N2.13</strain>
    </source>
</reference>
<gene>
    <name evidence="1" type="ORF">AAGV28_02945</name>
</gene>
<protein>
    <submittedName>
        <fullName evidence="1">Uncharacterized protein</fullName>
    </submittedName>
</protein>
<sequence>MKKSLQIILIVLLSFIGDRFLFMPIRLNSVWEYETGHYTGDPIALEQNIIVKNNLEVKICKNDDSASFYLLGCYFGELYLLEKETLKYTRYTTR</sequence>
<evidence type="ECO:0000313" key="1">
    <source>
        <dbReference type="EMBL" id="MFA9190319.1"/>
    </source>
</evidence>
<dbReference type="EMBL" id="JBCFQL010000002">
    <property type="protein sequence ID" value="MFA9190319.1"/>
    <property type="molecule type" value="Genomic_DNA"/>
</dbReference>
<dbReference type="RefSeq" id="WP_373405332.1">
    <property type="nucleotide sequence ID" value="NZ_JBCFQL010000002.1"/>
</dbReference>
<keyword evidence="2" id="KW-1185">Reference proteome</keyword>
<accession>A0ABV4T8J3</accession>
<organism evidence="1 2">
    <name type="scientific">Flavobacterium zubiriense</name>
    <dbReference type="NCBI Taxonomy" id="3138075"/>
    <lineage>
        <taxon>Bacteria</taxon>
        <taxon>Pseudomonadati</taxon>
        <taxon>Bacteroidota</taxon>
        <taxon>Flavobacteriia</taxon>
        <taxon>Flavobacteriales</taxon>
        <taxon>Flavobacteriaceae</taxon>
        <taxon>Flavobacterium</taxon>
    </lineage>
</organism>
<dbReference type="Proteomes" id="UP001574169">
    <property type="component" value="Unassembled WGS sequence"/>
</dbReference>
<name>A0ABV4T8J3_9FLAO</name>
<proteinExistence type="predicted"/>